<dbReference type="GO" id="GO:0003681">
    <property type="term" value="F:bent DNA binding"/>
    <property type="evidence" value="ECO:0007669"/>
    <property type="project" value="TreeGrafter"/>
</dbReference>
<keyword evidence="5" id="KW-0804">Transcription</keyword>
<gene>
    <name evidence="7" type="ORF">BDZ94DRAFT_1243548</name>
</gene>
<evidence type="ECO:0000256" key="3">
    <source>
        <dbReference type="ARBA" id="ARBA00023015"/>
    </source>
</evidence>
<dbReference type="GO" id="GO:0005634">
    <property type="term" value="C:nucleus"/>
    <property type="evidence" value="ECO:0007669"/>
    <property type="project" value="UniProtKB-SubCell"/>
</dbReference>
<dbReference type="GO" id="GO:0019185">
    <property type="term" value="C:snRNA-activating protein complex"/>
    <property type="evidence" value="ECO:0007669"/>
    <property type="project" value="TreeGrafter"/>
</dbReference>
<keyword evidence="3" id="KW-0805">Transcription regulation</keyword>
<evidence type="ECO:0000313" key="7">
    <source>
        <dbReference type="EMBL" id="KAF9469917.1"/>
    </source>
</evidence>
<dbReference type="AlphaFoldDB" id="A0A9P5YIY8"/>
<dbReference type="PANTHER" id="PTHR13421">
    <property type="entry name" value="SNRNA-ACTIVATING PROTEIN COMPLEX SUBUNIT 3"/>
    <property type="match status" value="1"/>
</dbReference>
<name>A0A9P5YIY8_9AGAR</name>
<reference evidence="7" key="1">
    <citation type="submission" date="2020-11" db="EMBL/GenBank/DDBJ databases">
        <authorList>
            <consortium name="DOE Joint Genome Institute"/>
            <person name="Ahrendt S."/>
            <person name="Riley R."/>
            <person name="Andreopoulos W."/>
            <person name="Labutti K."/>
            <person name="Pangilinan J."/>
            <person name="Ruiz-Duenas F.J."/>
            <person name="Barrasa J.M."/>
            <person name="Sanchez-Garcia M."/>
            <person name="Camarero S."/>
            <person name="Miyauchi S."/>
            <person name="Serrano A."/>
            <person name="Linde D."/>
            <person name="Babiker R."/>
            <person name="Drula E."/>
            <person name="Ayuso-Fernandez I."/>
            <person name="Pacheco R."/>
            <person name="Padilla G."/>
            <person name="Ferreira P."/>
            <person name="Barriuso J."/>
            <person name="Kellner H."/>
            <person name="Castanera R."/>
            <person name="Alfaro M."/>
            <person name="Ramirez L."/>
            <person name="Pisabarro A.G."/>
            <person name="Kuo A."/>
            <person name="Tritt A."/>
            <person name="Lipzen A."/>
            <person name="He G."/>
            <person name="Yan M."/>
            <person name="Ng V."/>
            <person name="Cullen D."/>
            <person name="Martin F."/>
            <person name="Rosso M.-N."/>
            <person name="Henrissat B."/>
            <person name="Hibbett D."/>
            <person name="Martinez A.T."/>
            <person name="Grigoriev I.V."/>
        </authorList>
    </citation>
    <scope>NUCLEOTIDE SEQUENCE</scope>
    <source>
        <strain evidence="7">CBS 247.69</strain>
    </source>
</reference>
<evidence type="ECO:0000313" key="8">
    <source>
        <dbReference type="Proteomes" id="UP000807353"/>
    </source>
</evidence>
<dbReference type="Pfam" id="PF12251">
    <property type="entry name" value="SNAPC3"/>
    <property type="match status" value="1"/>
</dbReference>
<dbReference type="GO" id="GO:0000978">
    <property type="term" value="F:RNA polymerase II cis-regulatory region sequence-specific DNA binding"/>
    <property type="evidence" value="ECO:0007669"/>
    <property type="project" value="TreeGrafter"/>
</dbReference>
<evidence type="ECO:0000256" key="6">
    <source>
        <dbReference type="ARBA" id="ARBA00023242"/>
    </source>
</evidence>
<evidence type="ECO:0000256" key="4">
    <source>
        <dbReference type="ARBA" id="ARBA00023125"/>
    </source>
</evidence>
<dbReference type="InterPro" id="IPR022042">
    <property type="entry name" value="snRNA-activating_su3"/>
</dbReference>
<comment type="subcellular location">
    <subcellularLocation>
        <location evidence="1">Nucleus</location>
    </subcellularLocation>
</comment>
<comment type="similarity">
    <text evidence="2">Belongs to the SNAPC3/SRD2 family.</text>
</comment>
<dbReference type="OrthoDB" id="3437960at2759"/>
<dbReference type="GO" id="GO:0001046">
    <property type="term" value="F:core promoter sequence-specific DNA binding"/>
    <property type="evidence" value="ECO:0007669"/>
    <property type="project" value="TreeGrafter"/>
</dbReference>
<dbReference type="GO" id="GO:0001006">
    <property type="term" value="F:RNA polymerase III type 3 promoter sequence-specific DNA binding"/>
    <property type="evidence" value="ECO:0007669"/>
    <property type="project" value="TreeGrafter"/>
</dbReference>
<evidence type="ECO:0000256" key="2">
    <source>
        <dbReference type="ARBA" id="ARBA00010410"/>
    </source>
</evidence>
<protein>
    <submittedName>
        <fullName evidence="7">snRNA-activating protein of 50kDa MW C terminal-domain-containing protein</fullName>
    </submittedName>
</protein>
<dbReference type="PANTHER" id="PTHR13421:SF16">
    <property type="entry name" value="SNRNA-ACTIVATING PROTEIN COMPLEX SUBUNIT 3"/>
    <property type="match status" value="1"/>
</dbReference>
<proteinExistence type="inferred from homology"/>
<dbReference type="EMBL" id="MU150229">
    <property type="protein sequence ID" value="KAF9469917.1"/>
    <property type="molecule type" value="Genomic_DNA"/>
</dbReference>
<accession>A0A9P5YIY8</accession>
<sequence length="383" mass="42061">MNAGLAHTIESLFGPPSELVNVASFTQTAVEVGCYAVSSGETLEPGEEPLSGTAAAECNVSDLRDTLFQTWNNPRLSAHLLKDHEHKINTLCATAKLLKTKRKPHLPDPNNLPSEVTVLQRHLDNIQLSSWKLQIGSVLFMRSSKNSDQNALARVKNTLNPPIPATTDSSIITFSVHNKLAWGAGYAMRTSQHAILSSHTLEDLFKVIPCTSKDLGEVELGGVGQHHRANDCVICIEDVAYGYGECDDYVDKLLAHLETISRQKSTIKKGTTTICNTSIAALSLRINQPYWFLHQGNCEHFIVVDQIRFQHPSDTSSIYPLTLQITPPLLDLCRVCSRVPAVLSVMGDVRLGESPCLVCDPCWRGIGDPNAESRVLVKSLPRH</sequence>
<dbReference type="GO" id="GO:0042796">
    <property type="term" value="P:snRNA transcription by RNA polymerase III"/>
    <property type="evidence" value="ECO:0007669"/>
    <property type="project" value="TreeGrafter"/>
</dbReference>
<dbReference type="GO" id="GO:0042795">
    <property type="term" value="P:snRNA transcription by RNA polymerase II"/>
    <property type="evidence" value="ECO:0007669"/>
    <property type="project" value="TreeGrafter"/>
</dbReference>
<evidence type="ECO:0000256" key="1">
    <source>
        <dbReference type="ARBA" id="ARBA00004123"/>
    </source>
</evidence>
<keyword evidence="8" id="KW-1185">Reference proteome</keyword>
<dbReference type="Proteomes" id="UP000807353">
    <property type="component" value="Unassembled WGS sequence"/>
</dbReference>
<organism evidence="7 8">
    <name type="scientific">Collybia nuda</name>
    <dbReference type="NCBI Taxonomy" id="64659"/>
    <lineage>
        <taxon>Eukaryota</taxon>
        <taxon>Fungi</taxon>
        <taxon>Dikarya</taxon>
        <taxon>Basidiomycota</taxon>
        <taxon>Agaricomycotina</taxon>
        <taxon>Agaricomycetes</taxon>
        <taxon>Agaricomycetidae</taxon>
        <taxon>Agaricales</taxon>
        <taxon>Tricholomatineae</taxon>
        <taxon>Clitocybaceae</taxon>
        <taxon>Collybia</taxon>
    </lineage>
</organism>
<evidence type="ECO:0000256" key="5">
    <source>
        <dbReference type="ARBA" id="ARBA00023163"/>
    </source>
</evidence>
<keyword evidence="6" id="KW-0539">Nucleus</keyword>
<keyword evidence="4" id="KW-0238">DNA-binding</keyword>
<comment type="caution">
    <text evidence="7">The sequence shown here is derived from an EMBL/GenBank/DDBJ whole genome shotgun (WGS) entry which is preliminary data.</text>
</comment>